<evidence type="ECO:0000256" key="1">
    <source>
        <dbReference type="SAM" id="MobiDB-lite"/>
    </source>
</evidence>
<dbReference type="AlphaFoldDB" id="A0A6L2N0T8"/>
<reference evidence="2" key="1">
    <citation type="journal article" date="2019" name="Sci. Rep.">
        <title>Draft genome of Tanacetum cinerariifolium, the natural source of mosquito coil.</title>
        <authorList>
            <person name="Yamashiro T."/>
            <person name="Shiraishi A."/>
            <person name="Satake H."/>
            <person name="Nakayama K."/>
        </authorList>
    </citation>
    <scope>NUCLEOTIDE SEQUENCE</scope>
</reference>
<feature type="compositionally biased region" description="Acidic residues" evidence="1">
    <location>
        <begin position="72"/>
        <end position="89"/>
    </location>
</feature>
<dbReference type="EMBL" id="BKCJ010007956">
    <property type="protein sequence ID" value="GEU79831.1"/>
    <property type="molecule type" value="Genomic_DNA"/>
</dbReference>
<accession>A0A6L2N0T8</accession>
<proteinExistence type="predicted"/>
<protein>
    <submittedName>
        <fullName evidence="2">Uncharacterized protein</fullName>
    </submittedName>
</protein>
<gene>
    <name evidence="2" type="ORF">Tci_051809</name>
</gene>
<organism evidence="2">
    <name type="scientific">Tanacetum cinerariifolium</name>
    <name type="common">Dalmatian daisy</name>
    <name type="synonym">Chrysanthemum cinerariifolium</name>
    <dbReference type="NCBI Taxonomy" id="118510"/>
    <lineage>
        <taxon>Eukaryota</taxon>
        <taxon>Viridiplantae</taxon>
        <taxon>Streptophyta</taxon>
        <taxon>Embryophyta</taxon>
        <taxon>Tracheophyta</taxon>
        <taxon>Spermatophyta</taxon>
        <taxon>Magnoliopsida</taxon>
        <taxon>eudicotyledons</taxon>
        <taxon>Gunneridae</taxon>
        <taxon>Pentapetalae</taxon>
        <taxon>asterids</taxon>
        <taxon>campanulids</taxon>
        <taxon>Asterales</taxon>
        <taxon>Asteraceae</taxon>
        <taxon>Asteroideae</taxon>
        <taxon>Anthemideae</taxon>
        <taxon>Anthemidinae</taxon>
        <taxon>Tanacetum</taxon>
    </lineage>
</organism>
<comment type="caution">
    <text evidence="2">The sequence shown here is derived from an EMBL/GenBank/DDBJ whole genome shotgun (WGS) entry which is preliminary data.</text>
</comment>
<evidence type="ECO:0000313" key="2">
    <source>
        <dbReference type="EMBL" id="GEU79831.1"/>
    </source>
</evidence>
<sequence>YSEVKETLGLSSGEDKLAVIRASGNINRVECQCFHLFQASSLRQSLKRYATKYSEVKETLGLSSGEDKLAEDYDTEDYEDYDEDQDDGM</sequence>
<name>A0A6L2N0T8_TANCI</name>
<feature type="region of interest" description="Disordered" evidence="1">
    <location>
        <begin position="64"/>
        <end position="89"/>
    </location>
</feature>
<feature type="non-terminal residue" evidence="2">
    <location>
        <position position="1"/>
    </location>
</feature>